<accession>A0A4Q0YIJ9</accession>
<proteinExistence type="inferred from homology"/>
<evidence type="ECO:0000313" key="8">
    <source>
        <dbReference type="EMBL" id="RXJ68919.1"/>
    </source>
</evidence>
<dbReference type="InterPro" id="IPR032808">
    <property type="entry name" value="DoxX"/>
</dbReference>
<feature type="transmembrane region" description="Helical" evidence="7">
    <location>
        <begin position="16"/>
        <end position="35"/>
    </location>
</feature>
<evidence type="ECO:0000256" key="4">
    <source>
        <dbReference type="ARBA" id="ARBA00022692"/>
    </source>
</evidence>
<dbReference type="Pfam" id="PF07681">
    <property type="entry name" value="DoxX"/>
    <property type="match status" value="1"/>
</dbReference>
<evidence type="ECO:0000313" key="9">
    <source>
        <dbReference type="Proteomes" id="UP000290172"/>
    </source>
</evidence>
<keyword evidence="6 7" id="KW-0472">Membrane</keyword>
<evidence type="ECO:0000256" key="1">
    <source>
        <dbReference type="ARBA" id="ARBA00004651"/>
    </source>
</evidence>
<dbReference type="AlphaFoldDB" id="A0A4Q0YIJ9"/>
<evidence type="ECO:0000256" key="2">
    <source>
        <dbReference type="ARBA" id="ARBA00006679"/>
    </source>
</evidence>
<keyword evidence="5 7" id="KW-1133">Transmembrane helix</keyword>
<comment type="similarity">
    <text evidence="2">Belongs to the DoxX family.</text>
</comment>
<organism evidence="8 9">
    <name type="scientific">Halarcobacter ebronensis</name>
    <dbReference type="NCBI Taxonomy" id="1462615"/>
    <lineage>
        <taxon>Bacteria</taxon>
        <taxon>Pseudomonadati</taxon>
        <taxon>Campylobacterota</taxon>
        <taxon>Epsilonproteobacteria</taxon>
        <taxon>Campylobacterales</taxon>
        <taxon>Arcobacteraceae</taxon>
        <taxon>Halarcobacter</taxon>
    </lineage>
</organism>
<feature type="transmembrane region" description="Helical" evidence="7">
    <location>
        <begin position="117"/>
        <end position="136"/>
    </location>
</feature>
<dbReference type="GO" id="GO:0005886">
    <property type="term" value="C:plasma membrane"/>
    <property type="evidence" value="ECO:0007669"/>
    <property type="project" value="UniProtKB-SubCell"/>
</dbReference>
<dbReference type="EMBL" id="PDKJ01000004">
    <property type="protein sequence ID" value="RXJ68919.1"/>
    <property type="molecule type" value="Genomic_DNA"/>
</dbReference>
<keyword evidence="4 7" id="KW-0812">Transmembrane</keyword>
<dbReference type="InterPro" id="IPR051907">
    <property type="entry name" value="DoxX-like_oxidoreductase"/>
</dbReference>
<evidence type="ECO:0000256" key="7">
    <source>
        <dbReference type="SAM" id="Phobius"/>
    </source>
</evidence>
<evidence type="ECO:0000256" key="5">
    <source>
        <dbReference type="ARBA" id="ARBA00022989"/>
    </source>
</evidence>
<comment type="caution">
    <text evidence="8">The sequence shown here is derived from an EMBL/GenBank/DDBJ whole genome shotgun (WGS) entry which is preliminary data.</text>
</comment>
<sequence length="139" mass="15546">MKAIEKFLASFLSEDIGKLLLRFMLGFLMLFHGLHKFQYGIEGIKKLVTNSGFPEFVAYGVYVGEIIVPILLILGLYTRISSFIYAVTMFFAIYLAYGSSIFELNVKTGGVYIETPLLFLLGALVLMFIGAGKYSVDEK</sequence>
<dbReference type="PANTHER" id="PTHR33452:SF1">
    <property type="entry name" value="INNER MEMBRANE PROTEIN YPHA-RELATED"/>
    <property type="match status" value="1"/>
</dbReference>
<evidence type="ECO:0000256" key="6">
    <source>
        <dbReference type="ARBA" id="ARBA00023136"/>
    </source>
</evidence>
<reference evidence="8 9" key="1">
    <citation type="submission" date="2017-10" db="EMBL/GenBank/DDBJ databases">
        <title>Genomics of the genus Arcobacter.</title>
        <authorList>
            <person name="Perez-Cataluna A."/>
            <person name="Figueras M.J."/>
        </authorList>
    </citation>
    <scope>NUCLEOTIDE SEQUENCE [LARGE SCALE GENOMIC DNA]</scope>
    <source>
        <strain evidence="8 9">CECT 8993</strain>
    </source>
</reference>
<feature type="transmembrane region" description="Helical" evidence="7">
    <location>
        <begin position="56"/>
        <end position="77"/>
    </location>
</feature>
<protein>
    <submittedName>
        <fullName evidence="8">GntR family transcriptional regulator</fullName>
    </submittedName>
</protein>
<dbReference type="RefSeq" id="WP_128979974.1">
    <property type="nucleotide sequence ID" value="NZ_PDKJ01000004.1"/>
</dbReference>
<dbReference type="Proteomes" id="UP000290172">
    <property type="component" value="Unassembled WGS sequence"/>
</dbReference>
<keyword evidence="3" id="KW-1003">Cell membrane</keyword>
<name>A0A4Q0YIJ9_9BACT</name>
<gene>
    <name evidence="8" type="ORF">CRV08_05640</name>
</gene>
<evidence type="ECO:0000256" key="3">
    <source>
        <dbReference type="ARBA" id="ARBA00022475"/>
    </source>
</evidence>
<feature type="transmembrane region" description="Helical" evidence="7">
    <location>
        <begin position="83"/>
        <end position="105"/>
    </location>
</feature>
<comment type="subcellular location">
    <subcellularLocation>
        <location evidence="1">Cell membrane</location>
        <topology evidence="1">Multi-pass membrane protein</topology>
    </subcellularLocation>
</comment>
<dbReference type="PANTHER" id="PTHR33452">
    <property type="entry name" value="OXIDOREDUCTASE CATD-RELATED"/>
    <property type="match status" value="1"/>
</dbReference>